<protein>
    <submittedName>
        <fullName evidence="1">Uncharacterized protein</fullName>
    </submittedName>
</protein>
<sequence>MLLDYLCKIQDIIFNDKSRTYGALNRVDSSKIYNPSSVRLIINANDNVVKILRSRGVSGVQFSPKYQIGSGVDELTPLVTKLKDDIKGVLSKSSDVLSTTGAHGKLRYDKFKEIAEVSIALITFLGEMIEINNDNDLKKIQEQIVEINEALTAYL</sequence>
<organism evidence="1 2">
    <name type="scientific">Yasminevirus sp. GU-2018</name>
    <dbReference type="NCBI Taxonomy" id="2420051"/>
    <lineage>
        <taxon>Viruses</taxon>
        <taxon>Varidnaviria</taxon>
        <taxon>Bamfordvirae</taxon>
        <taxon>Nucleocytoviricota</taxon>
        <taxon>Megaviricetes</taxon>
        <taxon>Imitervirales</taxon>
        <taxon>Mimiviridae</taxon>
        <taxon>Klosneuvirinae</taxon>
        <taxon>Yasminevirus</taxon>
        <taxon>Yasminevirus saudimassiliense</taxon>
    </lineage>
</organism>
<name>A0A5K0U8S9_9VIRU</name>
<dbReference type="Proteomes" id="UP000594342">
    <property type="component" value="Unassembled WGS sequence"/>
</dbReference>
<evidence type="ECO:0000313" key="1">
    <source>
        <dbReference type="EMBL" id="VBB18478.1"/>
    </source>
</evidence>
<reference evidence="1 2" key="1">
    <citation type="submission" date="2018-10" db="EMBL/GenBank/DDBJ databases">
        <authorList>
            <consortium name="IHU Genomes"/>
        </authorList>
    </citation>
    <scope>NUCLEOTIDE SEQUENCE [LARGE SCALE GENOMIC DNA]</scope>
    <source>
        <strain evidence="1 2">A1</strain>
    </source>
</reference>
<comment type="caution">
    <text evidence="1">The sequence shown here is derived from an EMBL/GenBank/DDBJ whole genome shotgun (WGS) entry which is preliminary data.</text>
</comment>
<gene>
    <name evidence="1" type="ORF">YASMINEVIRUS_941</name>
</gene>
<proteinExistence type="predicted"/>
<keyword evidence="2" id="KW-1185">Reference proteome</keyword>
<evidence type="ECO:0000313" key="2">
    <source>
        <dbReference type="Proteomes" id="UP000594342"/>
    </source>
</evidence>
<dbReference type="EMBL" id="UPSH01000001">
    <property type="protein sequence ID" value="VBB18478.1"/>
    <property type="molecule type" value="Genomic_DNA"/>
</dbReference>
<accession>A0A5K0U8S9</accession>